<accession>A0AAD7JM16</accession>
<evidence type="ECO:0000313" key="11">
    <source>
        <dbReference type="Proteomes" id="UP001215598"/>
    </source>
</evidence>
<sequence length="888" mass="92055">MRSAFGVTLLGAGMALASTPISSLIAQAGNNLVTVPNRFIVEFQSPADLPQTRRSTSTANIYASLRQRQISFDIHHEYNSPGLFVGVSLTLNDVSSLRSTAGVVAIRPVKLFDRPSPFDFKNVSEGDSGLPDSEGTHIITGVDRLHAQGITGTASKSGCNIDTGVDYTHKYLGAGFGPGFKVAGGYDLVGDAYTGANTPVPDADPLDQCAGHGDYCCFSFDGIIGCNPNNPFNVSGVAYDAEIYAFRIFGCLGGSAEDVIVAGLLKAADADMDILTLSLGGLGGWTEGTAAVVASRIAASGKIVTIAAGNSGDAGPWYSSNPGNAIDAISVASSDSPIIPLQSLTLQGSTHAPIVYFSSVPLPVNGSLPLYATSKNTTVTDDACSPLPASTPDLSTFVVLVRRATCAVTVQLAHLAAFNASVALIYDDGTGFTAAISVGNFTAALIQASDGIFLVQQLAAGTAVNVTFPQEGALVQFPDPKGGLVSAFTSYGPTEDLFFKPAITAPGGHILSTWPVPLGGWALLSGTSMATPFMAGSAALLLSVKGKSAEVAATARSVFQSTAKPLASDHTDGALVQTAIQQGAGLVQVYDALFATTIISPAELLLNDTAHFVGTQKIAVTNTGKSPKTYVLKHSPVGTAVTGSILPASGPIPLSTDYASVSFDEETFTLNPGQTHDVVATFTPPKVDATTFPVYSGFIHIVSDGEDVHASYMGLAASIRDKAVLDTSTKALGVQLPLLEDPSGTNATANYTFVNGDEPFLLWRLAFGTALLRVDLVTADTAVPGTVNGRDVVPTFTFPQGESGGTFSNINVVGPILEHDYAPRNDESLVSDLNFVSGLNMTNTFANGTVIPNGSYKVLIRALRVTGDPDNEADYDAWLSQTMGVFVT</sequence>
<dbReference type="CDD" id="cd02124">
    <property type="entry name" value="PA_PoS1_like"/>
    <property type="match status" value="1"/>
</dbReference>
<dbReference type="PANTHER" id="PTHR43806:SF66">
    <property type="entry name" value="SERIN ENDOPEPTIDASE"/>
    <property type="match status" value="1"/>
</dbReference>
<feature type="domain" description="Peptidase S8/S53" evidence="8">
    <location>
        <begin position="161"/>
        <end position="570"/>
    </location>
</feature>
<feature type="active site" description="Charge relay system" evidence="6">
    <location>
        <position position="528"/>
    </location>
</feature>
<dbReference type="PROSITE" id="PS51892">
    <property type="entry name" value="SUBTILASE"/>
    <property type="match status" value="1"/>
</dbReference>
<dbReference type="PROSITE" id="PS00138">
    <property type="entry name" value="SUBTILASE_SER"/>
    <property type="match status" value="1"/>
</dbReference>
<dbReference type="GO" id="GO:0016020">
    <property type="term" value="C:membrane"/>
    <property type="evidence" value="ECO:0007669"/>
    <property type="project" value="InterPro"/>
</dbReference>
<feature type="active site" description="Charge relay system" evidence="6">
    <location>
        <position position="212"/>
    </location>
</feature>
<feature type="chain" id="PRO_5042101826" evidence="7">
    <location>
        <begin position="18"/>
        <end position="888"/>
    </location>
</feature>
<dbReference type="Pfam" id="PF00082">
    <property type="entry name" value="Peptidase_S8"/>
    <property type="match status" value="1"/>
</dbReference>
<keyword evidence="2 6" id="KW-0645">Protease</keyword>
<dbReference type="InterPro" id="IPR000209">
    <property type="entry name" value="Peptidase_S8/S53_dom"/>
</dbReference>
<protein>
    <submittedName>
        <fullName evidence="10">Subtilisin-like protease</fullName>
    </submittedName>
</protein>
<dbReference type="GO" id="GO:0006508">
    <property type="term" value="P:proteolysis"/>
    <property type="evidence" value="ECO:0007669"/>
    <property type="project" value="UniProtKB-KW"/>
</dbReference>
<dbReference type="GO" id="GO:0005615">
    <property type="term" value="C:extracellular space"/>
    <property type="evidence" value="ECO:0007669"/>
    <property type="project" value="TreeGrafter"/>
</dbReference>
<dbReference type="Gene3D" id="3.40.50.200">
    <property type="entry name" value="Peptidase S8/S53 domain"/>
    <property type="match status" value="1"/>
</dbReference>
<comment type="similarity">
    <text evidence="1 6">Belongs to the peptidase S8 family.</text>
</comment>
<gene>
    <name evidence="10" type="ORF">B0H16DRAFT_1412122</name>
</gene>
<evidence type="ECO:0000256" key="5">
    <source>
        <dbReference type="ARBA" id="ARBA00022825"/>
    </source>
</evidence>
<keyword evidence="3 7" id="KW-0732">Signal</keyword>
<dbReference type="Proteomes" id="UP001215598">
    <property type="component" value="Unassembled WGS sequence"/>
</dbReference>
<evidence type="ECO:0000313" key="10">
    <source>
        <dbReference type="EMBL" id="KAJ7767725.1"/>
    </source>
</evidence>
<evidence type="ECO:0000259" key="8">
    <source>
        <dbReference type="Pfam" id="PF00082"/>
    </source>
</evidence>
<organism evidence="10 11">
    <name type="scientific">Mycena metata</name>
    <dbReference type="NCBI Taxonomy" id="1033252"/>
    <lineage>
        <taxon>Eukaryota</taxon>
        <taxon>Fungi</taxon>
        <taxon>Dikarya</taxon>
        <taxon>Basidiomycota</taxon>
        <taxon>Agaricomycotina</taxon>
        <taxon>Agaricomycetes</taxon>
        <taxon>Agaricomycetidae</taxon>
        <taxon>Agaricales</taxon>
        <taxon>Marasmiineae</taxon>
        <taxon>Mycenaceae</taxon>
        <taxon>Mycena</taxon>
    </lineage>
</organism>
<keyword evidence="4 6" id="KW-0378">Hydrolase</keyword>
<dbReference type="InterPro" id="IPR036852">
    <property type="entry name" value="Peptidase_S8/S53_dom_sf"/>
</dbReference>
<comment type="caution">
    <text evidence="10">The sequence shown here is derived from an EMBL/GenBank/DDBJ whole genome shotgun (WGS) entry which is preliminary data.</text>
</comment>
<evidence type="ECO:0000256" key="1">
    <source>
        <dbReference type="ARBA" id="ARBA00011073"/>
    </source>
</evidence>
<dbReference type="Pfam" id="PF06280">
    <property type="entry name" value="fn3_5"/>
    <property type="match status" value="1"/>
</dbReference>
<name>A0AAD7JM16_9AGAR</name>
<dbReference type="InterPro" id="IPR034187">
    <property type="entry name" value="Peptidases_S8_5"/>
</dbReference>
<evidence type="ECO:0000256" key="4">
    <source>
        <dbReference type="ARBA" id="ARBA00022801"/>
    </source>
</evidence>
<keyword evidence="5 6" id="KW-0720">Serine protease</keyword>
<evidence type="ECO:0000256" key="2">
    <source>
        <dbReference type="ARBA" id="ARBA00022670"/>
    </source>
</evidence>
<feature type="active site" description="Charge relay system" evidence="6">
    <location>
        <position position="162"/>
    </location>
</feature>
<evidence type="ECO:0000256" key="7">
    <source>
        <dbReference type="SAM" id="SignalP"/>
    </source>
</evidence>
<keyword evidence="11" id="KW-1185">Reference proteome</keyword>
<dbReference type="InterPro" id="IPR050131">
    <property type="entry name" value="Peptidase_S8_subtilisin-like"/>
</dbReference>
<evidence type="ECO:0000256" key="3">
    <source>
        <dbReference type="ARBA" id="ARBA00022729"/>
    </source>
</evidence>
<dbReference type="GO" id="GO:0004252">
    <property type="term" value="F:serine-type endopeptidase activity"/>
    <property type="evidence" value="ECO:0007669"/>
    <property type="project" value="UniProtKB-UniRule"/>
</dbReference>
<evidence type="ECO:0000259" key="9">
    <source>
        <dbReference type="Pfam" id="PF06280"/>
    </source>
</evidence>
<dbReference type="CDD" id="cd07489">
    <property type="entry name" value="Peptidases_S8_5"/>
    <property type="match status" value="1"/>
</dbReference>
<feature type="domain" description="C5a peptidase/Subtilisin-like protease SBT2-like Fn3-like" evidence="9">
    <location>
        <begin position="606"/>
        <end position="707"/>
    </location>
</feature>
<dbReference type="PANTHER" id="PTHR43806">
    <property type="entry name" value="PEPTIDASE S8"/>
    <property type="match status" value="1"/>
</dbReference>
<proteinExistence type="inferred from homology"/>
<feature type="signal peptide" evidence="7">
    <location>
        <begin position="1"/>
        <end position="17"/>
    </location>
</feature>
<evidence type="ECO:0000256" key="6">
    <source>
        <dbReference type="PROSITE-ProRule" id="PRU01240"/>
    </source>
</evidence>
<reference evidence="10" key="1">
    <citation type="submission" date="2023-03" db="EMBL/GenBank/DDBJ databases">
        <title>Massive genome expansion in bonnet fungi (Mycena s.s.) driven by repeated elements and novel gene families across ecological guilds.</title>
        <authorList>
            <consortium name="Lawrence Berkeley National Laboratory"/>
            <person name="Harder C.B."/>
            <person name="Miyauchi S."/>
            <person name="Viragh M."/>
            <person name="Kuo A."/>
            <person name="Thoen E."/>
            <person name="Andreopoulos B."/>
            <person name="Lu D."/>
            <person name="Skrede I."/>
            <person name="Drula E."/>
            <person name="Henrissat B."/>
            <person name="Morin E."/>
            <person name="Kohler A."/>
            <person name="Barry K."/>
            <person name="LaButti K."/>
            <person name="Morin E."/>
            <person name="Salamov A."/>
            <person name="Lipzen A."/>
            <person name="Mereny Z."/>
            <person name="Hegedus B."/>
            <person name="Baldrian P."/>
            <person name="Stursova M."/>
            <person name="Weitz H."/>
            <person name="Taylor A."/>
            <person name="Grigoriev I.V."/>
            <person name="Nagy L.G."/>
            <person name="Martin F."/>
            <person name="Kauserud H."/>
        </authorList>
    </citation>
    <scope>NUCLEOTIDE SEQUENCE</scope>
    <source>
        <strain evidence="10">CBHHK182m</strain>
    </source>
</reference>
<dbReference type="Gene3D" id="3.50.30.30">
    <property type="match status" value="1"/>
</dbReference>
<dbReference type="EMBL" id="JARKIB010000021">
    <property type="protein sequence ID" value="KAJ7767725.1"/>
    <property type="molecule type" value="Genomic_DNA"/>
</dbReference>
<dbReference type="InterPro" id="IPR010435">
    <property type="entry name" value="C5a/SBT2-like_Fn3"/>
</dbReference>
<dbReference type="AlphaFoldDB" id="A0AAD7JM16"/>
<dbReference type="InterPro" id="IPR023828">
    <property type="entry name" value="Peptidase_S8_Ser-AS"/>
</dbReference>
<dbReference type="SUPFAM" id="SSF52743">
    <property type="entry name" value="Subtilisin-like"/>
    <property type="match status" value="1"/>
</dbReference>